<dbReference type="InterPro" id="IPR023214">
    <property type="entry name" value="HAD_sf"/>
</dbReference>
<protein>
    <submittedName>
        <fullName evidence="3">HAD family hydrolase</fullName>
    </submittedName>
</protein>
<sequence length="492" mass="49223">MTTAAVTTAPVAAVVAGEPGSARPARRRLLVATGLTAPVIVLSAVPALHFPHWPWAALVLACVVAGWGCRPVHIPPAAPQDWNATDVLVAVAVLGALGYSLAALLLGYLPVYPEVASAMTVFGLTARLAAAQAGAGPHRIAIPVAVAGIATAVATLGFWLGSGGTMQEACTAAVAVLVAACPCAFAAAAPASTERAARVDTVVLTEATAVDPGALRVHAVHATRGIGGADALRLAGAIGRAADHPIGRAIETAAAVATGPLPGVAEFDEVADLGWRGIVAEVVRRGAAEAVVVAHAVLAGRTELLAEHGIALPADLEAARANAEATGRTAVAVAWDGVARAVLVIGATARPTAAGAVRELRSLGLTPMLLPGDRSGTALAAAGLVGIRPDEIVTGTLERLRSEGRFVAVLGDDLPMDRNDPLSAMDALRLARRTASVIRTNAVLAVATSVAALPFAATGVMDPTLAAAVVVTGSAGVLANGLRIHRFRTTGG</sequence>
<evidence type="ECO:0000256" key="2">
    <source>
        <dbReference type="SAM" id="Phobius"/>
    </source>
</evidence>
<dbReference type="Pfam" id="PF00702">
    <property type="entry name" value="Hydrolase"/>
    <property type="match status" value="1"/>
</dbReference>
<feature type="transmembrane region" description="Helical" evidence="2">
    <location>
        <begin position="463"/>
        <end position="482"/>
    </location>
</feature>
<feature type="transmembrane region" description="Helical" evidence="2">
    <location>
        <begin position="29"/>
        <end position="49"/>
    </location>
</feature>
<organism evidence="3 4">
    <name type="scientific">Pseudonocardia aurantiaca</name>
    <dbReference type="NCBI Taxonomy" id="75290"/>
    <lineage>
        <taxon>Bacteria</taxon>
        <taxon>Bacillati</taxon>
        <taxon>Actinomycetota</taxon>
        <taxon>Actinomycetes</taxon>
        <taxon>Pseudonocardiales</taxon>
        <taxon>Pseudonocardiaceae</taxon>
        <taxon>Pseudonocardia</taxon>
    </lineage>
</organism>
<dbReference type="Gene3D" id="3.40.50.1000">
    <property type="entry name" value="HAD superfamily/HAD-like"/>
    <property type="match status" value="1"/>
</dbReference>
<feature type="transmembrane region" description="Helical" evidence="2">
    <location>
        <begin position="437"/>
        <end position="457"/>
    </location>
</feature>
<accession>A0ABW4FSB3</accession>
<evidence type="ECO:0000256" key="1">
    <source>
        <dbReference type="ARBA" id="ARBA00022967"/>
    </source>
</evidence>
<keyword evidence="4" id="KW-1185">Reference proteome</keyword>
<keyword evidence="2" id="KW-0812">Transmembrane</keyword>
<dbReference type="InterPro" id="IPR023299">
    <property type="entry name" value="ATPase_P-typ_cyto_dom_N"/>
</dbReference>
<dbReference type="InterPro" id="IPR036412">
    <property type="entry name" value="HAD-like_sf"/>
</dbReference>
<feature type="transmembrane region" description="Helical" evidence="2">
    <location>
        <begin position="87"/>
        <end position="109"/>
    </location>
</feature>
<reference evidence="4" key="1">
    <citation type="journal article" date="2019" name="Int. J. Syst. Evol. Microbiol.">
        <title>The Global Catalogue of Microorganisms (GCM) 10K type strain sequencing project: providing services to taxonomists for standard genome sequencing and annotation.</title>
        <authorList>
            <consortium name="The Broad Institute Genomics Platform"/>
            <consortium name="The Broad Institute Genome Sequencing Center for Infectious Disease"/>
            <person name="Wu L."/>
            <person name="Ma J."/>
        </authorList>
    </citation>
    <scope>NUCLEOTIDE SEQUENCE [LARGE SCALE GENOMIC DNA]</scope>
    <source>
        <strain evidence="4">JCM 12165</strain>
    </source>
</reference>
<dbReference type="SUPFAM" id="SSF81660">
    <property type="entry name" value="Metal cation-transporting ATPase, ATP-binding domain N"/>
    <property type="match status" value="1"/>
</dbReference>
<dbReference type="Gene3D" id="3.40.1110.10">
    <property type="entry name" value="Calcium-transporting ATPase, cytoplasmic domain N"/>
    <property type="match status" value="1"/>
</dbReference>
<keyword evidence="2" id="KW-1133">Transmembrane helix</keyword>
<gene>
    <name evidence="3" type="ORF">ACFSCY_29040</name>
</gene>
<dbReference type="RefSeq" id="WP_343985423.1">
    <property type="nucleotide sequence ID" value="NZ_BAAAJG010000026.1"/>
</dbReference>
<dbReference type="PANTHER" id="PTHR43520:SF8">
    <property type="entry name" value="P-TYPE CU(+) TRANSPORTER"/>
    <property type="match status" value="1"/>
</dbReference>
<keyword evidence="3" id="KW-0378">Hydrolase</keyword>
<keyword evidence="2" id="KW-0472">Membrane</keyword>
<dbReference type="Proteomes" id="UP001597145">
    <property type="component" value="Unassembled WGS sequence"/>
</dbReference>
<keyword evidence="1" id="KW-1278">Translocase</keyword>
<evidence type="ECO:0000313" key="3">
    <source>
        <dbReference type="EMBL" id="MFD1533478.1"/>
    </source>
</evidence>
<dbReference type="PANTHER" id="PTHR43520">
    <property type="entry name" value="ATP7, ISOFORM B"/>
    <property type="match status" value="1"/>
</dbReference>
<feature type="transmembrane region" description="Helical" evidence="2">
    <location>
        <begin position="140"/>
        <end position="160"/>
    </location>
</feature>
<dbReference type="GO" id="GO:0016787">
    <property type="term" value="F:hydrolase activity"/>
    <property type="evidence" value="ECO:0007669"/>
    <property type="project" value="UniProtKB-KW"/>
</dbReference>
<feature type="transmembrane region" description="Helical" evidence="2">
    <location>
        <begin position="55"/>
        <end position="75"/>
    </location>
</feature>
<proteinExistence type="predicted"/>
<comment type="caution">
    <text evidence="3">The sequence shown here is derived from an EMBL/GenBank/DDBJ whole genome shotgun (WGS) entry which is preliminary data.</text>
</comment>
<evidence type="ECO:0000313" key="4">
    <source>
        <dbReference type="Proteomes" id="UP001597145"/>
    </source>
</evidence>
<name>A0ABW4FSB3_9PSEU</name>
<dbReference type="SUPFAM" id="SSF56784">
    <property type="entry name" value="HAD-like"/>
    <property type="match status" value="1"/>
</dbReference>
<dbReference type="EMBL" id="JBHUCP010000025">
    <property type="protein sequence ID" value="MFD1533478.1"/>
    <property type="molecule type" value="Genomic_DNA"/>
</dbReference>